<reference evidence="4" key="3">
    <citation type="submission" date="2005-09" db="EMBL/GenBank/DDBJ databases">
        <authorList>
            <person name="Mural R.J."/>
            <person name="Li P.W."/>
            <person name="Adams M.D."/>
            <person name="Amanatides P.G."/>
            <person name="Baden-Tillson H."/>
            <person name="Barnstead M."/>
            <person name="Chin S.H."/>
            <person name="Dew I."/>
            <person name="Evans C.A."/>
            <person name="Ferriera S."/>
            <person name="Flanigan M."/>
            <person name="Fosler C."/>
            <person name="Glodek A."/>
            <person name="Gu Z."/>
            <person name="Holt R.A."/>
            <person name="Jennings D."/>
            <person name="Kraft C.L."/>
            <person name="Lu F."/>
            <person name="Nguyen T."/>
            <person name="Nusskern D.R."/>
            <person name="Pfannkoch C.M."/>
            <person name="Sitter C."/>
            <person name="Sutton G.G."/>
            <person name="Venter J.C."/>
            <person name="Wang Z."/>
            <person name="Woodage T."/>
            <person name="Zheng X.H."/>
            <person name="Zhong F."/>
        </authorList>
    </citation>
    <scope>NUCLEOTIDE SEQUENCE [LARGE SCALE GENOMIC DNA]</scope>
    <source>
        <strain>BN</strain>
        <strain evidence="4">Sprague-Dawley</strain>
    </source>
</reference>
<dbReference type="Proteomes" id="UP000234681">
    <property type="component" value="Chromosome 15"/>
</dbReference>
<reference evidence="3" key="1">
    <citation type="journal article" date="2005" name="Genome Res.">
        <title>Gene and alternative splicing annotation with AIR.</title>
        <authorList>
            <person name="Florea L."/>
            <person name="Di Francesco V."/>
            <person name="Miller J."/>
            <person name="Turner R."/>
            <person name="Yao A."/>
            <person name="Harris M."/>
            <person name="Walenz B."/>
            <person name="Mobarry C."/>
            <person name="Merkulov G.V."/>
            <person name="Charlab R."/>
            <person name="Dew I."/>
            <person name="Deng Z."/>
            <person name="Istrail S."/>
            <person name="Li P."/>
            <person name="Sutton G."/>
        </authorList>
    </citation>
    <scope>NUCLEOTIDE SEQUENCE</scope>
    <source>
        <strain evidence="3">BN</strain>
    </source>
</reference>
<proteinExistence type="predicted"/>
<accession>A6IQM1</accession>
<name>A6IQM1_RAT</name>
<dbReference type="EMBL" id="CH473995">
    <property type="protein sequence ID" value="EDL78946.1"/>
    <property type="molecule type" value="Genomic_DNA"/>
</dbReference>
<evidence type="ECO:0000313" key="4">
    <source>
        <dbReference type="Proteomes" id="UP000234681"/>
    </source>
</evidence>
<protein>
    <submittedName>
        <fullName evidence="2">RCG37091</fullName>
    </submittedName>
    <submittedName>
        <fullName evidence="3">RCG52876</fullName>
    </submittedName>
    <submittedName>
        <fullName evidence="1">RCG59081</fullName>
    </submittedName>
</protein>
<evidence type="ECO:0000313" key="1">
    <source>
        <dbReference type="EMBL" id="EDL78946.1"/>
    </source>
</evidence>
<evidence type="ECO:0000313" key="2">
    <source>
        <dbReference type="EMBL" id="EDM02503.1"/>
    </source>
</evidence>
<dbReference type="EMBL" id="CH473951">
    <property type="protein sequence ID" value="EDM02503.1"/>
    <property type="molecule type" value="Genomic_DNA"/>
</dbReference>
<organism evidence="3 4">
    <name type="scientific">Rattus norvegicus</name>
    <name type="common">Rat</name>
    <dbReference type="NCBI Taxonomy" id="10116"/>
    <lineage>
        <taxon>Eukaryota</taxon>
        <taxon>Metazoa</taxon>
        <taxon>Chordata</taxon>
        <taxon>Craniata</taxon>
        <taxon>Vertebrata</taxon>
        <taxon>Euteleostomi</taxon>
        <taxon>Mammalia</taxon>
        <taxon>Eutheria</taxon>
        <taxon>Euarchontoglires</taxon>
        <taxon>Glires</taxon>
        <taxon>Rodentia</taxon>
        <taxon>Myomorpha</taxon>
        <taxon>Muroidea</taxon>
        <taxon>Muridae</taxon>
        <taxon>Murinae</taxon>
        <taxon>Rattus</taxon>
    </lineage>
</organism>
<feature type="non-terminal residue" evidence="3">
    <location>
        <position position="10"/>
    </location>
</feature>
<dbReference type="EMBL" id="CH473967">
    <property type="protein sequence ID" value="EDM11024.1"/>
    <property type="molecule type" value="Genomic_DNA"/>
</dbReference>
<sequence>MPQIQGHLHM</sequence>
<gene>
    <name evidence="2" type="ORF">rCG_37091</name>
    <name evidence="3" type="ORF">rCG_52876</name>
    <name evidence="1" type="ORF">rCG_59081</name>
</gene>
<reference evidence="3 4" key="2">
    <citation type="submission" date="2005-07" db="EMBL/GenBank/DDBJ databases">
        <authorList>
            <person name="Mural R.J."/>
            <person name="Li P.W."/>
            <person name="Adams M.D."/>
            <person name="Amanatides P.G."/>
            <person name="Baden-Tillson H."/>
            <person name="Barnstead M."/>
            <person name="Chin S.H."/>
            <person name="Dew I."/>
            <person name="Evans C.A."/>
            <person name="Ferriera S."/>
            <person name="Flanigan M."/>
            <person name="Fosler C."/>
            <person name="Glodek A."/>
            <person name="Gu Z."/>
            <person name="Holt R.A."/>
            <person name="Jennings D."/>
            <person name="Kraft C.L."/>
            <person name="Lu F."/>
            <person name="Nguyen T."/>
            <person name="Nusskern D.R."/>
            <person name="Pfannkoch C.M."/>
            <person name="Sitter C."/>
            <person name="Sutton G.G."/>
            <person name="Venter J.C."/>
            <person name="Wang Z."/>
            <person name="Woodage T."/>
            <person name="Zheng X.H."/>
            <person name="Zhong F."/>
        </authorList>
    </citation>
    <scope>NUCLEOTIDE SEQUENCE</scope>
    <source>
        <strain evidence="3">BN</strain>
        <strain evidence="4">BN, Sprague-Dawley</strain>
    </source>
</reference>
<dbReference type="Proteomes" id="UP000234681">
    <property type="component" value="Chromosome 16"/>
</dbReference>
<evidence type="ECO:0000313" key="3">
    <source>
        <dbReference type="EMBL" id="EDM11024.1"/>
    </source>
</evidence>
<dbReference type="Proteomes" id="UP000234681">
    <property type="component" value="Chromosome 11"/>
</dbReference>